<evidence type="ECO:0000256" key="3">
    <source>
        <dbReference type="ARBA" id="ARBA00031983"/>
    </source>
</evidence>
<organism evidence="4 5">
    <name type="scientific">Desulfamplus magnetovallimortis</name>
    <dbReference type="NCBI Taxonomy" id="1246637"/>
    <lineage>
        <taxon>Bacteria</taxon>
        <taxon>Pseudomonadati</taxon>
        <taxon>Thermodesulfobacteriota</taxon>
        <taxon>Desulfobacteria</taxon>
        <taxon>Desulfobacterales</taxon>
        <taxon>Desulfobacteraceae</taxon>
        <taxon>Desulfamplus</taxon>
    </lineage>
</organism>
<protein>
    <recommendedName>
        <fullName evidence="3">AMP nucleosidase</fullName>
        <ecNumber evidence="2">3.2.2.4</ecNumber>
    </recommendedName>
    <alternativeName>
        <fullName evidence="3">AMP nucleosidase</fullName>
    </alternativeName>
</protein>
<dbReference type="Gene3D" id="3.40.50.450">
    <property type="match status" value="1"/>
</dbReference>
<evidence type="ECO:0000256" key="2">
    <source>
        <dbReference type="ARBA" id="ARBA00011985"/>
    </source>
</evidence>
<dbReference type="SUPFAM" id="SSF102405">
    <property type="entry name" value="MCP/YpsA-like"/>
    <property type="match status" value="1"/>
</dbReference>
<dbReference type="InterPro" id="IPR031100">
    <property type="entry name" value="LOG_fam"/>
</dbReference>
<dbReference type="EC" id="3.2.2.4" evidence="2"/>
<evidence type="ECO:0000256" key="1">
    <source>
        <dbReference type="ARBA" id="ARBA00000274"/>
    </source>
</evidence>
<comment type="catalytic activity">
    <reaction evidence="1">
        <text>AMP + H2O = D-ribose 5-phosphate + adenine</text>
        <dbReference type="Rhea" id="RHEA:20129"/>
        <dbReference type="ChEBI" id="CHEBI:15377"/>
        <dbReference type="ChEBI" id="CHEBI:16708"/>
        <dbReference type="ChEBI" id="CHEBI:78346"/>
        <dbReference type="ChEBI" id="CHEBI:456215"/>
        <dbReference type="EC" id="3.2.2.4"/>
    </reaction>
</comment>
<proteinExistence type="predicted"/>
<dbReference type="STRING" id="1246637.MTBBW1_1140007"/>
<dbReference type="Proteomes" id="UP000191931">
    <property type="component" value="Unassembled WGS sequence"/>
</dbReference>
<accession>A0A1W1H5U4</accession>
<sequence length="803" mass="90267">MEIPQIVTPDGYIHSIDGPLANFLQQSASPVNDSQPLNKPTKAFNDRITLEEEESGINGKDSALEKEGAVNGKNSSIEKESAVNGEGYATGSLHREMLSGEFRDGGGIKASFIFPFASDYIRCAIAENKPYSFIGRSGNAQIGVLTDQLSPDSRPVFESSDIFLEGQIRNLNPLLDNVLELFKKGDEIGRLVVMDPEMRIHDVRHYLHKRLFVGREVSRGYYEGFEIHQETDPLTGKVCDYITIDLEPYQYFFEPYAINPSSINAVIKEGRSALSKIRSLAPIDINSEKASLKPGELFVGAIKISLGDVYAIIDPVAEPELHDIEHLPARVLDPFRTFRERQVELFNFGNREVQLGKIKIKIRFFRARNPLTVPLEKAKVKEGYRLYDLLTNGEVSNLFLSIHENSLGMILNKGNFVQVPRAMDSGGEAQFEIIKSAVVQSTFRKPELVLPVTGNGEFKKTLQKLSVLGGINSRAFIGTSYPSPEIINALKRSGIRTFLINSPTPAFDDDYIKKMIRLTHMELSACEFLRYDSETDKLYTFYHGCFMEPDDRERFDRVRYWFAFYGSHTNEADNRLTIDVLNLLAAKLGDEMGIAHGGGPGLMKESNDLARKHNIMSVGIAIDLEGERQASLTTCDGLIKYKEGLRLARQDHLQKLSNLPIINTGGYGSAEELSITITSMKLHENPLAPIILLDPDNLWEHARKQTIEISLKKYGPTFIPKLLKPCPTAKDAVREIVLFLANPDKWYQDNNIPKEAVDKTREKSRRIRMETFGHKSVELFDIPNPRLLGMPNLITKKNINKNA</sequence>
<dbReference type="GO" id="GO:0008714">
    <property type="term" value="F:AMP nucleosidase activity"/>
    <property type="evidence" value="ECO:0007669"/>
    <property type="project" value="UniProtKB-EC"/>
</dbReference>
<dbReference type="RefSeq" id="WP_245809376.1">
    <property type="nucleotide sequence ID" value="NZ_LT828546.1"/>
</dbReference>
<dbReference type="EMBL" id="FWEV01000018">
    <property type="protein sequence ID" value="SLM27817.1"/>
    <property type="molecule type" value="Genomic_DNA"/>
</dbReference>
<name>A0A1W1H5U4_9BACT</name>
<evidence type="ECO:0000313" key="5">
    <source>
        <dbReference type="Proteomes" id="UP000191931"/>
    </source>
</evidence>
<keyword evidence="5" id="KW-1185">Reference proteome</keyword>
<evidence type="ECO:0000313" key="4">
    <source>
        <dbReference type="EMBL" id="SLM27817.1"/>
    </source>
</evidence>
<gene>
    <name evidence="4" type="ORF">MTBBW1_1140007</name>
</gene>
<dbReference type="AlphaFoldDB" id="A0A1W1H5U4"/>
<dbReference type="Pfam" id="PF03641">
    <property type="entry name" value="Lysine_decarbox"/>
    <property type="match status" value="1"/>
</dbReference>
<reference evidence="4 5" key="1">
    <citation type="submission" date="2017-03" db="EMBL/GenBank/DDBJ databases">
        <authorList>
            <person name="Afonso C.L."/>
            <person name="Miller P.J."/>
            <person name="Scott M.A."/>
            <person name="Spackman E."/>
            <person name="Goraichik I."/>
            <person name="Dimitrov K.M."/>
            <person name="Suarez D.L."/>
            <person name="Swayne D.E."/>
        </authorList>
    </citation>
    <scope>NUCLEOTIDE SEQUENCE [LARGE SCALE GENOMIC DNA]</scope>
    <source>
        <strain evidence="4">PRJEB14757</strain>
    </source>
</reference>